<dbReference type="RefSeq" id="XP_023938300.2">
    <property type="nucleotide sequence ID" value="XM_024082532.2"/>
</dbReference>
<reference evidence="4" key="1">
    <citation type="submission" date="2025-05" db="UniProtKB">
        <authorList>
            <consortium name="RefSeq"/>
        </authorList>
    </citation>
    <scope>NUCLEOTIDE SEQUENCE [LARGE SCALE GENOMIC DNA]</scope>
</reference>
<dbReference type="PANTHER" id="PTHR43157">
    <property type="entry name" value="PHOSPHATIDYLINOSITOL-GLYCAN BIOSYNTHESIS CLASS F PROTEIN-RELATED"/>
    <property type="match status" value="1"/>
</dbReference>
<name>A0A6J1MRP7_BICAN</name>
<dbReference type="Gene3D" id="3.40.50.720">
    <property type="entry name" value="NAD(P)-binding Rossmann-like Domain"/>
    <property type="match status" value="1"/>
</dbReference>
<proteinExistence type="inferred from homology"/>
<evidence type="ECO:0000256" key="3">
    <source>
        <dbReference type="SAM" id="SignalP"/>
    </source>
</evidence>
<dbReference type="InterPro" id="IPR036291">
    <property type="entry name" value="NAD(P)-bd_dom_sf"/>
</dbReference>
<protein>
    <submittedName>
        <fullName evidence="5">Retinol dehydrogenase 11-like</fullName>
    </submittedName>
</protein>
<accession>A0A6J1MRP7</accession>
<dbReference type="InterPro" id="IPR002347">
    <property type="entry name" value="SDR_fam"/>
</dbReference>
<keyword evidence="3" id="KW-0732">Signal</keyword>
<sequence>MLCIYLILLAVILSAVYLKRSYAICRSKRRLDGRTALITGGTTGMGLQIAKDFAERGARVIIACPFEQEGVNAREYIIRKTRNKEIVFKLLDLSSLASVRKFANEITNVEERLDMLVNNAGVFFHKEYITNDELSSTMQINYFGHFLLTLLLLPVLKKTGQASIKSRIVNVTSQAHFIGKIDLEKINDIKHWTSFQIYANSKLCMAIFTRELARRLTESYVVVNNADPGIVATYILKPSNVIFKATTYTSSAAARVFLKTPWQGAQTTIYAALDLNAETVNGEMFYNCKLYEASSEVYNEDLAKIVWDESVKLVKLNPREITV</sequence>
<dbReference type="SUPFAM" id="SSF51735">
    <property type="entry name" value="NAD(P)-binding Rossmann-fold domains"/>
    <property type="match status" value="1"/>
</dbReference>
<organism evidence="4 5">
    <name type="scientific">Bicyclus anynana</name>
    <name type="common">Squinting bush brown butterfly</name>
    <dbReference type="NCBI Taxonomy" id="110368"/>
    <lineage>
        <taxon>Eukaryota</taxon>
        <taxon>Metazoa</taxon>
        <taxon>Ecdysozoa</taxon>
        <taxon>Arthropoda</taxon>
        <taxon>Hexapoda</taxon>
        <taxon>Insecta</taxon>
        <taxon>Pterygota</taxon>
        <taxon>Neoptera</taxon>
        <taxon>Endopterygota</taxon>
        <taxon>Lepidoptera</taxon>
        <taxon>Glossata</taxon>
        <taxon>Ditrysia</taxon>
        <taxon>Papilionoidea</taxon>
        <taxon>Nymphalidae</taxon>
        <taxon>Satyrinae</taxon>
        <taxon>Satyrini</taxon>
        <taxon>Mycalesina</taxon>
        <taxon>Bicyclus</taxon>
    </lineage>
</organism>
<gene>
    <name evidence="5" type="primary">LOC112046064</name>
</gene>
<evidence type="ECO:0000256" key="2">
    <source>
        <dbReference type="RuleBase" id="RU000363"/>
    </source>
</evidence>
<reference evidence="5" key="2">
    <citation type="submission" date="2025-08" db="UniProtKB">
        <authorList>
            <consortium name="RefSeq"/>
        </authorList>
    </citation>
    <scope>IDENTIFICATION</scope>
</reference>
<keyword evidence="1" id="KW-0560">Oxidoreductase</keyword>
<feature type="signal peptide" evidence="3">
    <location>
        <begin position="1"/>
        <end position="23"/>
    </location>
</feature>
<evidence type="ECO:0000313" key="5">
    <source>
        <dbReference type="RefSeq" id="XP_023938300.2"/>
    </source>
</evidence>
<dbReference type="PRINTS" id="PR00080">
    <property type="entry name" value="SDRFAMILY"/>
</dbReference>
<keyword evidence="4" id="KW-1185">Reference proteome</keyword>
<feature type="chain" id="PRO_5047513265" evidence="3">
    <location>
        <begin position="24"/>
        <end position="323"/>
    </location>
</feature>
<dbReference type="Pfam" id="PF00106">
    <property type="entry name" value="adh_short"/>
    <property type="match status" value="1"/>
</dbReference>
<dbReference type="GeneID" id="112046064"/>
<evidence type="ECO:0000256" key="1">
    <source>
        <dbReference type="ARBA" id="ARBA00023002"/>
    </source>
</evidence>
<dbReference type="KEGG" id="bany:112046064"/>
<dbReference type="AlphaFoldDB" id="A0A6J1MRP7"/>
<dbReference type="OrthoDB" id="191979at2759"/>
<dbReference type="GO" id="GO:0016491">
    <property type="term" value="F:oxidoreductase activity"/>
    <property type="evidence" value="ECO:0007669"/>
    <property type="project" value="UniProtKB-KW"/>
</dbReference>
<dbReference type="PANTHER" id="PTHR43157:SF31">
    <property type="entry name" value="PHOSPHATIDYLINOSITOL-GLYCAN BIOSYNTHESIS CLASS F PROTEIN"/>
    <property type="match status" value="1"/>
</dbReference>
<dbReference type="PRINTS" id="PR00081">
    <property type="entry name" value="GDHRDH"/>
</dbReference>
<comment type="similarity">
    <text evidence="2">Belongs to the short-chain dehydrogenases/reductases (SDR) family.</text>
</comment>
<evidence type="ECO:0000313" key="4">
    <source>
        <dbReference type="Proteomes" id="UP001652582"/>
    </source>
</evidence>
<dbReference type="Proteomes" id="UP001652582">
    <property type="component" value="Chromosome 1"/>
</dbReference>